<feature type="binding site" description="axial binding residue" evidence="8">
    <location>
        <position position="28"/>
    </location>
    <ligand>
        <name>heme</name>
        <dbReference type="ChEBI" id="CHEBI:30413"/>
    </ligand>
    <ligandPart>
        <name>Fe</name>
        <dbReference type="ChEBI" id="CHEBI:18248"/>
    </ligandPart>
</feature>
<dbReference type="Gene3D" id="1.20.1300.10">
    <property type="entry name" value="Fumarate reductase/succinate dehydrogenase, transmembrane subunit"/>
    <property type="match status" value="1"/>
</dbReference>
<evidence type="ECO:0000256" key="9">
    <source>
        <dbReference type="SAM" id="Phobius"/>
    </source>
</evidence>
<dbReference type="OrthoDB" id="9789209at2"/>
<evidence type="ECO:0000256" key="5">
    <source>
        <dbReference type="ARBA" id="ARBA00022989"/>
    </source>
</evidence>
<dbReference type="NCBIfam" id="TIGR02046">
    <property type="entry name" value="sdhC_b558_fam"/>
    <property type="match status" value="1"/>
</dbReference>
<evidence type="ECO:0000256" key="7">
    <source>
        <dbReference type="ARBA" id="ARBA00023136"/>
    </source>
</evidence>
<keyword evidence="11" id="KW-1185">Reference proteome</keyword>
<dbReference type="GO" id="GO:0016020">
    <property type="term" value="C:membrane"/>
    <property type="evidence" value="ECO:0007669"/>
    <property type="project" value="UniProtKB-SubCell"/>
</dbReference>
<keyword evidence="6 8" id="KW-0408">Iron</keyword>
<evidence type="ECO:0000313" key="10">
    <source>
        <dbReference type="EMBL" id="SFM39193.1"/>
    </source>
</evidence>
<feature type="transmembrane region" description="Helical" evidence="9">
    <location>
        <begin position="56"/>
        <end position="79"/>
    </location>
</feature>
<feature type="binding site" description="axial binding residue" evidence="8">
    <location>
        <position position="113"/>
    </location>
    <ligand>
        <name>heme</name>
        <dbReference type="ChEBI" id="CHEBI:30413"/>
    </ligand>
    <ligandPart>
        <name>Fe</name>
        <dbReference type="ChEBI" id="CHEBI:18248"/>
    </ligandPart>
</feature>
<dbReference type="SUPFAM" id="SSF81343">
    <property type="entry name" value="Fumarate reductase respiratory complex transmembrane subunits"/>
    <property type="match status" value="1"/>
</dbReference>
<evidence type="ECO:0000256" key="6">
    <source>
        <dbReference type="ARBA" id="ARBA00023004"/>
    </source>
</evidence>
<keyword evidence="5 9" id="KW-1133">Transmembrane helix</keyword>
<feature type="transmembrane region" description="Helical" evidence="9">
    <location>
        <begin position="135"/>
        <end position="157"/>
    </location>
</feature>
<comment type="subcellular location">
    <subcellularLocation>
        <location evidence="1">Membrane</location>
    </subcellularLocation>
</comment>
<dbReference type="InterPro" id="IPR016002">
    <property type="entry name" value="Succ_DH_cyt_b558_Firmicute"/>
</dbReference>
<feature type="binding site" description="axial binding residue" evidence="8">
    <location>
        <position position="70"/>
    </location>
    <ligand>
        <name>heme</name>
        <dbReference type="ChEBI" id="CHEBI:30413"/>
    </ligand>
    <ligandPart>
        <name>Fe</name>
        <dbReference type="ChEBI" id="CHEBI:18248"/>
    </ligandPart>
</feature>
<accession>A0A1I4QHU8</accession>
<feature type="transmembrane region" description="Helical" evidence="9">
    <location>
        <begin position="91"/>
        <end position="115"/>
    </location>
</feature>
<dbReference type="InterPro" id="IPR034804">
    <property type="entry name" value="SQR/QFR_C/D"/>
</dbReference>
<organism evidence="10 11">
    <name type="scientific">Salibacterium qingdaonense</name>
    <dbReference type="NCBI Taxonomy" id="266892"/>
    <lineage>
        <taxon>Bacteria</taxon>
        <taxon>Bacillati</taxon>
        <taxon>Bacillota</taxon>
        <taxon>Bacilli</taxon>
        <taxon>Bacillales</taxon>
        <taxon>Bacillaceae</taxon>
    </lineage>
</organism>
<dbReference type="InterPro" id="IPR011138">
    <property type="entry name" value="Cytochrome_b-558"/>
</dbReference>
<name>A0A1I4QHU8_9BACI</name>
<dbReference type="STRING" id="266892.SAMN04488054_14216"/>
<reference evidence="10 11" key="1">
    <citation type="submission" date="2016-10" db="EMBL/GenBank/DDBJ databases">
        <authorList>
            <person name="de Groot N.N."/>
        </authorList>
    </citation>
    <scope>NUCLEOTIDE SEQUENCE [LARGE SCALE GENOMIC DNA]</scope>
    <source>
        <strain evidence="10 11">CGMCC 1.6134</strain>
    </source>
</reference>
<keyword evidence="4 8" id="KW-0479">Metal-binding</keyword>
<sequence>MAENRDFMNRRLHSLLGVIPIGIFLIQHLTVNFFATRGAEAFNAAAHFMESLPYRIFLEIFIIFLPILFHAIYGLYIVFQGKSNTTRFGFFRNWMFLIQRITGVYLLIFIAWHVWQTRVQASLGADVNYDMMADILSSSFMLVFYIIGVLSATFHFSNGLWSFLVSWGITVTPRSQRIATYATAVIFVALSVVGMSALLSFINPDLANM</sequence>
<dbReference type="PIRSF" id="PIRSF000170">
    <property type="entry name" value="Succ_dh_cyt_b558"/>
    <property type="match status" value="1"/>
</dbReference>
<dbReference type="EMBL" id="FOTY01000042">
    <property type="protein sequence ID" value="SFM39193.1"/>
    <property type="molecule type" value="Genomic_DNA"/>
</dbReference>
<feature type="binding site" description="axial binding residue" evidence="8">
    <location>
        <position position="155"/>
    </location>
    <ligand>
        <name>heme</name>
        <dbReference type="ChEBI" id="CHEBI:30413"/>
    </ligand>
    <ligandPart>
        <name>Fe</name>
        <dbReference type="ChEBI" id="CHEBI:18248"/>
    </ligandPart>
</feature>
<dbReference type="InterPro" id="IPR000701">
    <property type="entry name" value="SuccDH_FuR_B_TM-su"/>
</dbReference>
<evidence type="ECO:0000256" key="1">
    <source>
        <dbReference type="ARBA" id="ARBA00004370"/>
    </source>
</evidence>
<keyword evidence="2 8" id="KW-0349">Heme</keyword>
<protein>
    <submittedName>
        <fullName evidence="10">Succinate dehydrogenase subunit C</fullName>
    </submittedName>
</protein>
<evidence type="ECO:0000313" key="11">
    <source>
        <dbReference type="Proteomes" id="UP000199668"/>
    </source>
</evidence>
<evidence type="ECO:0000256" key="4">
    <source>
        <dbReference type="ARBA" id="ARBA00022723"/>
    </source>
</evidence>
<dbReference type="AlphaFoldDB" id="A0A1I4QHU8"/>
<dbReference type="Pfam" id="PF01127">
    <property type="entry name" value="Sdh_cyt"/>
    <property type="match status" value="1"/>
</dbReference>
<dbReference type="GO" id="GO:0046872">
    <property type="term" value="F:metal ion binding"/>
    <property type="evidence" value="ECO:0007669"/>
    <property type="project" value="UniProtKB-KW"/>
</dbReference>
<keyword evidence="7 9" id="KW-0472">Membrane</keyword>
<feature type="transmembrane region" description="Helical" evidence="9">
    <location>
        <begin position="178"/>
        <end position="202"/>
    </location>
</feature>
<keyword evidence="3 9" id="KW-0812">Transmembrane</keyword>
<evidence type="ECO:0000256" key="8">
    <source>
        <dbReference type="PIRSR" id="PIRSR000170-1"/>
    </source>
</evidence>
<evidence type="ECO:0000256" key="2">
    <source>
        <dbReference type="ARBA" id="ARBA00022617"/>
    </source>
</evidence>
<dbReference type="RefSeq" id="WP_090928649.1">
    <property type="nucleotide sequence ID" value="NZ_FOTY01000042.1"/>
</dbReference>
<dbReference type="CDD" id="cd03497">
    <property type="entry name" value="SQR_TypeB_1_TM"/>
    <property type="match status" value="1"/>
</dbReference>
<dbReference type="Proteomes" id="UP000199668">
    <property type="component" value="Unassembled WGS sequence"/>
</dbReference>
<feature type="transmembrane region" description="Helical" evidence="9">
    <location>
        <begin position="12"/>
        <end position="36"/>
    </location>
</feature>
<proteinExistence type="predicted"/>
<gene>
    <name evidence="10" type="ORF">SAMN04488054_14216</name>
</gene>
<evidence type="ECO:0000256" key="3">
    <source>
        <dbReference type="ARBA" id="ARBA00022692"/>
    </source>
</evidence>